<evidence type="ECO:0000256" key="1">
    <source>
        <dbReference type="ARBA" id="ARBA00006484"/>
    </source>
</evidence>
<dbReference type="EMBL" id="CAXAMM010019224">
    <property type="protein sequence ID" value="CAK9045185.1"/>
    <property type="molecule type" value="Genomic_DNA"/>
</dbReference>
<sequence>MTMVESSVYSSVVAAQVSAELLSPKGLVILPGAAAAWGPTAWSLPYGTAKAAVHHLVRSLAQGGPVTIGLAPQILDTPQNRAAMPDADRSTWASLEEVSEQIEKWCVNPETRRLSRQRCEDGPPGLTPPLKCREDGRFPASTPPKHRSCSLSGSPFLDGWELGARRFPGGARALRALDARWTHRHRSIGRPPNRLELGNLRGHRVDSAGSM</sequence>
<evidence type="ECO:0000256" key="4">
    <source>
        <dbReference type="ARBA" id="ARBA00023002"/>
    </source>
</evidence>
<proteinExistence type="inferred from homology"/>
<organism evidence="6 7">
    <name type="scientific">Durusdinium trenchii</name>
    <dbReference type="NCBI Taxonomy" id="1381693"/>
    <lineage>
        <taxon>Eukaryota</taxon>
        <taxon>Sar</taxon>
        <taxon>Alveolata</taxon>
        <taxon>Dinophyceae</taxon>
        <taxon>Suessiales</taxon>
        <taxon>Symbiodiniaceae</taxon>
        <taxon>Durusdinium</taxon>
    </lineage>
</organism>
<comment type="subunit">
    <text evidence="2">Homodimer.</text>
</comment>
<feature type="region of interest" description="Disordered" evidence="5">
    <location>
        <begin position="116"/>
        <end position="150"/>
    </location>
</feature>
<evidence type="ECO:0000313" key="7">
    <source>
        <dbReference type="Proteomes" id="UP001642464"/>
    </source>
</evidence>
<dbReference type="Gene3D" id="3.40.50.720">
    <property type="entry name" value="NAD(P)-binding Rossmann-like Domain"/>
    <property type="match status" value="1"/>
</dbReference>
<dbReference type="Proteomes" id="UP001642464">
    <property type="component" value="Unassembled WGS sequence"/>
</dbReference>
<comment type="similarity">
    <text evidence="1">Belongs to the short-chain dehydrogenases/reductases (SDR) family.</text>
</comment>
<dbReference type="PROSITE" id="PS00061">
    <property type="entry name" value="ADH_SHORT"/>
    <property type="match status" value="1"/>
</dbReference>
<keyword evidence="7" id="KW-1185">Reference proteome</keyword>
<comment type="caution">
    <text evidence="6">The sequence shown here is derived from an EMBL/GenBank/DDBJ whole genome shotgun (WGS) entry which is preliminary data.</text>
</comment>
<name>A0ABP0M4M4_9DINO</name>
<accession>A0ABP0M4M4</accession>
<evidence type="ECO:0000256" key="2">
    <source>
        <dbReference type="ARBA" id="ARBA00011738"/>
    </source>
</evidence>
<keyword evidence="4" id="KW-0560">Oxidoreductase</keyword>
<keyword evidence="3" id="KW-0521">NADP</keyword>
<reference evidence="6 7" key="1">
    <citation type="submission" date="2024-02" db="EMBL/GenBank/DDBJ databases">
        <authorList>
            <person name="Chen Y."/>
            <person name="Shah S."/>
            <person name="Dougan E. K."/>
            <person name="Thang M."/>
            <person name="Chan C."/>
        </authorList>
    </citation>
    <scope>NUCLEOTIDE SEQUENCE [LARGE SCALE GENOMIC DNA]</scope>
</reference>
<dbReference type="SUPFAM" id="SSF51735">
    <property type="entry name" value="NAD(P)-binding Rossmann-fold domains"/>
    <property type="match status" value="1"/>
</dbReference>
<gene>
    <name evidence="6" type="ORF">SCF082_LOCUS25554</name>
</gene>
<dbReference type="PANTHER" id="PTHR15104:SF0">
    <property type="entry name" value="DIHYDROPTERIDINE REDUCTASE"/>
    <property type="match status" value="1"/>
</dbReference>
<evidence type="ECO:0000313" key="6">
    <source>
        <dbReference type="EMBL" id="CAK9045185.1"/>
    </source>
</evidence>
<protein>
    <submittedName>
        <fullName evidence="6">Dihydropteridine reductase (Quinoid dihydropteridine reductase)</fullName>
    </submittedName>
</protein>
<dbReference type="InterPro" id="IPR020904">
    <property type="entry name" value="Sc_DH/Rdtase_CS"/>
</dbReference>
<dbReference type="PANTHER" id="PTHR15104">
    <property type="entry name" value="DIHYDROPTERIDINE REDUCTASE"/>
    <property type="match status" value="1"/>
</dbReference>
<evidence type="ECO:0000256" key="3">
    <source>
        <dbReference type="ARBA" id="ARBA00022857"/>
    </source>
</evidence>
<evidence type="ECO:0000256" key="5">
    <source>
        <dbReference type="SAM" id="MobiDB-lite"/>
    </source>
</evidence>
<dbReference type="InterPro" id="IPR036291">
    <property type="entry name" value="NAD(P)-bd_dom_sf"/>
</dbReference>